<dbReference type="Gene3D" id="1.10.10.60">
    <property type="entry name" value="Homeodomain-like"/>
    <property type="match status" value="1"/>
</dbReference>
<reference evidence="5" key="1">
    <citation type="journal article" date="2019" name="Int. J. Syst. Evol. Microbiol.">
        <title>The Global Catalogue of Microorganisms (GCM) 10K type strain sequencing project: providing services to taxonomists for standard genome sequencing and annotation.</title>
        <authorList>
            <consortium name="The Broad Institute Genomics Platform"/>
            <consortium name="The Broad Institute Genome Sequencing Center for Infectious Disease"/>
            <person name="Wu L."/>
            <person name="Ma J."/>
        </authorList>
    </citation>
    <scope>NUCLEOTIDE SEQUENCE [LARGE SCALE GENOMIC DNA]</scope>
    <source>
        <strain evidence="5">JCM 16702</strain>
    </source>
</reference>
<comment type="caution">
    <text evidence="4">The sequence shown here is derived from an EMBL/GenBank/DDBJ whole genome shotgun (WGS) entry which is preliminary data.</text>
</comment>
<proteinExistence type="predicted"/>
<dbReference type="Gene3D" id="1.10.357.10">
    <property type="entry name" value="Tetracycline Repressor, domain 2"/>
    <property type="match status" value="1"/>
</dbReference>
<dbReference type="Proteomes" id="UP001500683">
    <property type="component" value="Unassembled WGS sequence"/>
</dbReference>
<protein>
    <recommendedName>
        <fullName evidence="3">HTH tetR-type domain-containing protein</fullName>
    </recommendedName>
</protein>
<dbReference type="PANTHER" id="PTHR30055">
    <property type="entry name" value="HTH-TYPE TRANSCRIPTIONAL REGULATOR RUTR"/>
    <property type="match status" value="1"/>
</dbReference>
<dbReference type="InterPro" id="IPR050109">
    <property type="entry name" value="HTH-type_TetR-like_transc_reg"/>
</dbReference>
<feature type="domain" description="HTH tetR-type" evidence="3">
    <location>
        <begin position="10"/>
        <end position="54"/>
    </location>
</feature>
<evidence type="ECO:0000256" key="2">
    <source>
        <dbReference type="SAM" id="Phobius"/>
    </source>
</evidence>
<keyword evidence="5" id="KW-1185">Reference proteome</keyword>
<keyword evidence="2" id="KW-0472">Membrane</keyword>
<organism evidence="4 5">
    <name type="scientific">Actinomadura miaoliensis</name>
    <dbReference type="NCBI Taxonomy" id="430685"/>
    <lineage>
        <taxon>Bacteria</taxon>
        <taxon>Bacillati</taxon>
        <taxon>Actinomycetota</taxon>
        <taxon>Actinomycetes</taxon>
        <taxon>Streptosporangiales</taxon>
        <taxon>Thermomonosporaceae</taxon>
        <taxon>Actinomadura</taxon>
    </lineage>
</organism>
<evidence type="ECO:0000313" key="4">
    <source>
        <dbReference type="EMBL" id="GAA4055565.1"/>
    </source>
</evidence>
<dbReference type="InterPro" id="IPR009057">
    <property type="entry name" value="Homeodomain-like_sf"/>
</dbReference>
<evidence type="ECO:0000313" key="5">
    <source>
        <dbReference type="Proteomes" id="UP001500683"/>
    </source>
</evidence>
<evidence type="ECO:0000259" key="3">
    <source>
        <dbReference type="Pfam" id="PF00440"/>
    </source>
</evidence>
<dbReference type="SUPFAM" id="SSF46689">
    <property type="entry name" value="Homeodomain-like"/>
    <property type="match status" value="1"/>
</dbReference>
<gene>
    <name evidence="4" type="ORF">GCM10022214_03580</name>
</gene>
<keyword evidence="2" id="KW-0812">Transmembrane</keyword>
<evidence type="ECO:0000256" key="1">
    <source>
        <dbReference type="ARBA" id="ARBA00023125"/>
    </source>
</evidence>
<keyword evidence="1" id="KW-0238">DNA-binding</keyword>
<feature type="transmembrane region" description="Helical" evidence="2">
    <location>
        <begin position="143"/>
        <end position="164"/>
    </location>
</feature>
<dbReference type="EMBL" id="BAAAZG010000001">
    <property type="protein sequence ID" value="GAA4055565.1"/>
    <property type="molecule type" value="Genomic_DNA"/>
</dbReference>
<dbReference type="RefSeq" id="WP_344939627.1">
    <property type="nucleotide sequence ID" value="NZ_BAAAZG010000001.1"/>
</dbReference>
<dbReference type="Pfam" id="PF00440">
    <property type="entry name" value="TetR_N"/>
    <property type="match status" value="1"/>
</dbReference>
<keyword evidence="2" id="KW-1133">Transmembrane helix</keyword>
<name>A0ABP7UYK9_9ACTN</name>
<sequence>MKNSIEIDQIVDTATRLFAELGYDGTSLGMIGDALGVPVSGIADEAGNKRQLYLTVMQRAFEAEWAALKTAADSCPPGRECVHHIADAYLDFHVSHPYIRALWAHRWVADAADIVDLEDRYPRPLFRMVAQKTRDAVPDRVNVYYMLGMMVWTVHGFLGSGVLARRRGMLRTDHPKVVSDFRTHLHLMLEGMMTSDQ</sequence>
<dbReference type="PANTHER" id="PTHR30055:SF219">
    <property type="entry name" value="TRANSCRIPTIONAL REGULATORY PROTEIN"/>
    <property type="match status" value="1"/>
</dbReference>
<accession>A0ABP7UYK9</accession>
<dbReference type="InterPro" id="IPR001647">
    <property type="entry name" value="HTH_TetR"/>
</dbReference>